<feature type="transmembrane region" description="Helical" evidence="1">
    <location>
        <begin position="176"/>
        <end position="194"/>
    </location>
</feature>
<dbReference type="AlphaFoldDB" id="A0A9X1N763"/>
<keyword evidence="1" id="KW-0812">Transmembrane</keyword>
<evidence type="ECO:0000313" key="4">
    <source>
        <dbReference type="Proteomes" id="UP001138997"/>
    </source>
</evidence>
<dbReference type="PANTHER" id="PTHR23028">
    <property type="entry name" value="ACETYLTRANSFERASE"/>
    <property type="match status" value="1"/>
</dbReference>
<keyword evidence="1" id="KW-1133">Transmembrane helix</keyword>
<feature type="transmembrane region" description="Helical" evidence="1">
    <location>
        <begin position="236"/>
        <end position="260"/>
    </location>
</feature>
<organism evidence="3 4">
    <name type="scientific">Kineosporia babensis</name>
    <dbReference type="NCBI Taxonomy" id="499548"/>
    <lineage>
        <taxon>Bacteria</taxon>
        <taxon>Bacillati</taxon>
        <taxon>Actinomycetota</taxon>
        <taxon>Actinomycetes</taxon>
        <taxon>Kineosporiales</taxon>
        <taxon>Kineosporiaceae</taxon>
        <taxon>Kineosporia</taxon>
    </lineage>
</organism>
<keyword evidence="3" id="KW-0808">Transferase</keyword>
<protein>
    <submittedName>
        <fullName evidence="3">Acyltransferase</fullName>
    </submittedName>
</protein>
<feature type="transmembrane region" description="Helical" evidence="1">
    <location>
        <begin position="206"/>
        <end position="224"/>
    </location>
</feature>
<evidence type="ECO:0000313" key="3">
    <source>
        <dbReference type="EMBL" id="MCD5309647.1"/>
    </source>
</evidence>
<feature type="transmembrane region" description="Helical" evidence="1">
    <location>
        <begin position="266"/>
        <end position="286"/>
    </location>
</feature>
<name>A0A9X1N763_9ACTN</name>
<evidence type="ECO:0000259" key="2">
    <source>
        <dbReference type="Pfam" id="PF01757"/>
    </source>
</evidence>
<proteinExistence type="predicted"/>
<feature type="transmembrane region" description="Helical" evidence="1">
    <location>
        <begin position="298"/>
        <end position="318"/>
    </location>
</feature>
<gene>
    <name evidence="3" type="ORF">LR394_01975</name>
</gene>
<dbReference type="PANTHER" id="PTHR23028:SF53">
    <property type="entry name" value="ACYL_TRANSF_3 DOMAIN-CONTAINING PROTEIN"/>
    <property type="match status" value="1"/>
</dbReference>
<dbReference type="EMBL" id="JAJOMB010000001">
    <property type="protein sequence ID" value="MCD5309647.1"/>
    <property type="molecule type" value="Genomic_DNA"/>
</dbReference>
<keyword evidence="3" id="KW-0012">Acyltransferase</keyword>
<reference evidence="3" key="1">
    <citation type="submission" date="2021-11" db="EMBL/GenBank/DDBJ databases">
        <title>Streptomyces corallinus and Kineosporia corallina sp. nov., two new coral-derived marine actinobacteria.</title>
        <authorList>
            <person name="Buangrab K."/>
            <person name="Sutthacheep M."/>
            <person name="Yeemin T."/>
            <person name="Harunari E."/>
            <person name="Igarashi Y."/>
            <person name="Sripreechasak P."/>
            <person name="Kanchanasin P."/>
            <person name="Tanasupawat S."/>
            <person name="Phongsopitanun W."/>
        </authorList>
    </citation>
    <scope>NUCLEOTIDE SEQUENCE</scope>
    <source>
        <strain evidence="3">JCM 31032</strain>
    </source>
</reference>
<dbReference type="RefSeq" id="WP_231438570.1">
    <property type="nucleotide sequence ID" value="NZ_JAJOMB010000001.1"/>
</dbReference>
<feature type="transmembrane region" description="Helical" evidence="1">
    <location>
        <begin position="29"/>
        <end position="45"/>
    </location>
</feature>
<sequence>MAAETETRAQTRAAQPAERRFGYRPELDGLRALAVLAVFVSHVGWGPLAGGWIGVGIFFVLSGYLITSILMSEWDRSEGIALRRFYLRRLLRLYPALLVMLAFCALFAPVFGDGGTAGGYVFSALATGLYFQDFVAGITGSAHGGFLHTWSLAVEEQFYLLWPPVLIFARRRRWSVLNVALAGVLISWALLIFTTEARPGTVPMSYAMPYSRAGELLLGCALAVALRSDPGFLKTLFARVALAPACLLGLGLLLLTGGYAGLSSWMPMQIIATALLAAGLITGLTADAGQLTGRLLRLSPLVGLGVVSYGFYLFHLPLLDLSVKYLPGPWAGQVLFALVMTMAAAVCSYRWLEKPLLRLKDRI</sequence>
<dbReference type="InterPro" id="IPR002656">
    <property type="entry name" value="Acyl_transf_3_dom"/>
</dbReference>
<dbReference type="GO" id="GO:0016020">
    <property type="term" value="C:membrane"/>
    <property type="evidence" value="ECO:0007669"/>
    <property type="project" value="TreeGrafter"/>
</dbReference>
<accession>A0A9X1N763</accession>
<evidence type="ECO:0000256" key="1">
    <source>
        <dbReference type="SAM" id="Phobius"/>
    </source>
</evidence>
<dbReference type="Proteomes" id="UP001138997">
    <property type="component" value="Unassembled WGS sequence"/>
</dbReference>
<dbReference type="GO" id="GO:0016747">
    <property type="term" value="F:acyltransferase activity, transferring groups other than amino-acyl groups"/>
    <property type="evidence" value="ECO:0007669"/>
    <property type="project" value="InterPro"/>
</dbReference>
<dbReference type="GO" id="GO:0009103">
    <property type="term" value="P:lipopolysaccharide biosynthetic process"/>
    <property type="evidence" value="ECO:0007669"/>
    <property type="project" value="TreeGrafter"/>
</dbReference>
<feature type="domain" description="Acyltransferase 3" evidence="2">
    <location>
        <begin position="25"/>
        <end position="349"/>
    </location>
</feature>
<feature type="transmembrane region" description="Helical" evidence="1">
    <location>
        <begin position="330"/>
        <end position="352"/>
    </location>
</feature>
<keyword evidence="4" id="KW-1185">Reference proteome</keyword>
<feature type="transmembrane region" description="Helical" evidence="1">
    <location>
        <begin position="93"/>
        <end position="111"/>
    </location>
</feature>
<dbReference type="Pfam" id="PF01757">
    <property type="entry name" value="Acyl_transf_3"/>
    <property type="match status" value="1"/>
</dbReference>
<keyword evidence="1" id="KW-0472">Membrane</keyword>
<comment type="caution">
    <text evidence="3">The sequence shown here is derived from an EMBL/GenBank/DDBJ whole genome shotgun (WGS) entry which is preliminary data.</text>
</comment>
<feature type="transmembrane region" description="Helical" evidence="1">
    <location>
        <begin position="51"/>
        <end position="72"/>
    </location>
</feature>
<dbReference type="InterPro" id="IPR050879">
    <property type="entry name" value="Acyltransferase_3"/>
</dbReference>